<dbReference type="Proteomes" id="UP000177165">
    <property type="component" value="Unassembled WGS sequence"/>
</dbReference>
<evidence type="ECO:0000313" key="1">
    <source>
        <dbReference type="EMBL" id="OGY78653.1"/>
    </source>
</evidence>
<evidence type="ECO:0000313" key="2">
    <source>
        <dbReference type="Proteomes" id="UP000177165"/>
    </source>
</evidence>
<organism evidence="1 2">
    <name type="scientific">Candidatus Kerfeldbacteria bacterium RIFCSPHIGHO2_02_FULL_42_14</name>
    <dbReference type="NCBI Taxonomy" id="1798540"/>
    <lineage>
        <taxon>Bacteria</taxon>
        <taxon>Candidatus Kerfeldiibacteriota</taxon>
    </lineage>
</organism>
<dbReference type="STRING" id="1798540.A3B74_04735"/>
<comment type="caution">
    <text evidence="1">The sequence shown here is derived from an EMBL/GenBank/DDBJ whole genome shotgun (WGS) entry which is preliminary data.</text>
</comment>
<dbReference type="AlphaFoldDB" id="A0A1G2AP11"/>
<sequence>MLCLGIAFRPATLPEYLYGQNPKKKKCPFHFRKIHPPRKSKEQGTFFFFGLPSEARGWRGFLGAYDLGQSHHALHACDIICFESRFELGTINTLIQNSTTFWKPEGGTRFARPRKKLVLLRKVRFWWVE</sequence>
<reference evidence="1 2" key="1">
    <citation type="journal article" date="2016" name="Nat. Commun.">
        <title>Thousands of microbial genomes shed light on interconnected biogeochemical processes in an aquifer system.</title>
        <authorList>
            <person name="Anantharaman K."/>
            <person name="Brown C.T."/>
            <person name="Hug L.A."/>
            <person name="Sharon I."/>
            <person name="Castelle C.J."/>
            <person name="Probst A.J."/>
            <person name="Thomas B.C."/>
            <person name="Singh A."/>
            <person name="Wilkins M.J."/>
            <person name="Karaoz U."/>
            <person name="Brodie E.L."/>
            <person name="Williams K.H."/>
            <person name="Hubbard S.S."/>
            <person name="Banfield J.F."/>
        </authorList>
    </citation>
    <scope>NUCLEOTIDE SEQUENCE [LARGE SCALE GENOMIC DNA]</scope>
</reference>
<gene>
    <name evidence="1" type="ORF">A3B74_04735</name>
</gene>
<accession>A0A1G2AP11</accession>
<proteinExistence type="predicted"/>
<dbReference type="EMBL" id="MHKB01000013">
    <property type="protein sequence ID" value="OGY78653.1"/>
    <property type="molecule type" value="Genomic_DNA"/>
</dbReference>
<protein>
    <submittedName>
        <fullName evidence="1">Uncharacterized protein</fullName>
    </submittedName>
</protein>
<name>A0A1G2AP11_9BACT</name>